<protein>
    <submittedName>
        <fullName evidence="1">Uncharacterized protein</fullName>
    </submittedName>
</protein>
<name>A0A517LE98_9PEZI</name>
<evidence type="ECO:0000313" key="1">
    <source>
        <dbReference type="EMBL" id="QDS73959.1"/>
    </source>
</evidence>
<dbReference type="EMBL" id="CP042194">
    <property type="protein sequence ID" value="QDS73959.1"/>
    <property type="molecule type" value="Genomic_DNA"/>
</dbReference>
<reference evidence="1 2" key="1">
    <citation type="submission" date="2019-07" db="EMBL/GenBank/DDBJ databases">
        <title>Finished genome of Venturia effusa.</title>
        <authorList>
            <person name="Young C.A."/>
            <person name="Cox M.P."/>
            <person name="Ganley A.R.D."/>
            <person name="David W.J."/>
        </authorList>
    </citation>
    <scope>NUCLEOTIDE SEQUENCE [LARGE SCALE GENOMIC DNA]</scope>
    <source>
        <strain evidence="2">albino</strain>
    </source>
</reference>
<gene>
    <name evidence="1" type="ORF">FKW77_008199</name>
</gene>
<dbReference type="AlphaFoldDB" id="A0A517LE98"/>
<evidence type="ECO:0000313" key="2">
    <source>
        <dbReference type="Proteomes" id="UP000316270"/>
    </source>
</evidence>
<sequence>MSSGYDKYSCCYYDKLAGPHDFVEVKGNACATCLSGGKGHQGASMSLRANNITIKRQRSDIVSTPHEWFGIQAHETAGPDCKIELSTGKPGEGPLVAYTPHHRDARARRLSNIEVIALDQIINYPFDPT</sequence>
<accession>A0A517LE98</accession>
<dbReference type="OrthoDB" id="10440493at2759"/>
<dbReference type="Proteomes" id="UP000316270">
    <property type="component" value="Chromosome 10"/>
</dbReference>
<proteinExistence type="predicted"/>
<keyword evidence="2" id="KW-1185">Reference proteome</keyword>
<organism evidence="1 2">
    <name type="scientific">Venturia effusa</name>
    <dbReference type="NCBI Taxonomy" id="50376"/>
    <lineage>
        <taxon>Eukaryota</taxon>
        <taxon>Fungi</taxon>
        <taxon>Dikarya</taxon>
        <taxon>Ascomycota</taxon>
        <taxon>Pezizomycotina</taxon>
        <taxon>Dothideomycetes</taxon>
        <taxon>Pleosporomycetidae</taxon>
        <taxon>Venturiales</taxon>
        <taxon>Venturiaceae</taxon>
        <taxon>Venturia</taxon>
    </lineage>
</organism>